<dbReference type="CDD" id="cd06267">
    <property type="entry name" value="PBP1_LacI_sugar_binding-like"/>
    <property type="match status" value="1"/>
</dbReference>
<dbReference type="InterPro" id="IPR000160">
    <property type="entry name" value="GGDEF_dom"/>
</dbReference>
<keyword evidence="3" id="KW-0804">Transcription</keyword>
<proteinExistence type="predicted"/>
<evidence type="ECO:0000313" key="6">
    <source>
        <dbReference type="Proteomes" id="UP000623269"/>
    </source>
</evidence>
<comment type="caution">
    <text evidence="5">The sequence shown here is derived from an EMBL/GenBank/DDBJ whole genome shotgun (WGS) entry which is preliminary data.</text>
</comment>
<keyword evidence="2" id="KW-0238">DNA-binding</keyword>
<dbReference type="SMART" id="SM00267">
    <property type="entry name" value="GGDEF"/>
    <property type="match status" value="1"/>
</dbReference>
<dbReference type="SUPFAM" id="SSF55073">
    <property type="entry name" value="Nucleotide cyclase"/>
    <property type="match status" value="1"/>
</dbReference>
<dbReference type="RefSeq" id="WP_197662172.1">
    <property type="nucleotide sequence ID" value="NZ_JAEAGR010000015.1"/>
</dbReference>
<keyword evidence="1" id="KW-0805">Transcription regulation</keyword>
<dbReference type="CDD" id="cd01949">
    <property type="entry name" value="GGDEF"/>
    <property type="match status" value="1"/>
</dbReference>
<dbReference type="Pfam" id="PF13377">
    <property type="entry name" value="Peripla_BP_3"/>
    <property type="match status" value="1"/>
</dbReference>
<evidence type="ECO:0000256" key="1">
    <source>
        <dbReference type="ARBA" id="ARBA00023015"/>
    </source>
</evidence>
<dbReference type="GO" id="GO:0000976">
    <property type="term" value="F:transcription cis-regulatory region binding"/>
    <property type="evidence" value="ECO:0007669"/>
    <property type="project" value="TreeGrafter"/>
</dbReference>
<dbReference type="Proteomes" id="UP000623269">
    <property type="component" value="Unassembled WGS sequence"/>
</dbReference>
<gene>
    <name evidence="5" type="ORF">I5677_13570</name>
</gene>
<reference evidence="5" key="1">
    <citation type="submission" date="2020-12" db="EMBL/GenBank/DDBJ databases">
        <title>M. sibirica DSM 26468T genome.</title>
        <authorList>
            <person name="Thieme N."/>
            <person name="Rettenmaier R."/>
            <person name="Zverlov V."/>
            <person name="Liebl W."/>
        </authorList>
    </citation>
    <scope>NUCLEOTIDE SEQUENCE</scope>
    <source>
        <strain evidence="5">DSM 26468</strain>
    </source>
</reference>
<evidence type="ECO:0000313" key="5">
    <source>
        <dbReference type="EMBL" id="MBH1941926.1"/>
    </source>
</evidence>
<dbReference type="PANTHER" id="PTHR30146">
    <property type="entry name" value="LACI-RELATED TRANSCRIPTIONAL REPRESSOR"/>
    <property type="match status" value="1"/>
</dbReference>
<dbReference type="InterPro" id="IPR028082">
    <property type="entry name" value="Peripla_BP_I"/>
</dbReference>
<dbReference type="NCBIfam" id="TIGR00254">
    <property type="entry name" value="GGDEF"/>
    <property type="match status" value="1"/>
</dbReference>
<evidence type="ECO:0000256" key="3">
    <source>
        <dbReference type="ARBA" id="ARBA00023163"/>
    </source>
</evidence>
<sequence length="637" mass="73584">MFNNGRKTIGVFISQVVSDFQGILCRGISTRAQELNYNVAYFTNYGGYGQPVYDIGESRIADLPSYEDLDGIIITPDTLAIDGLEARIRKHIKESCSCPVVSVRRKIDEYYNVLIDDNTVIEDIIHHFINVHGFTRFNFLAGPKGFPDSDKRLESFKKVLASYGIPFEEERLHYGDFWKREGYRAVDKWLSSPLERPQAIICANDYMAVTVCNALEQRGISVPGDIAVSGCDDIEDAAEYSPAITTARMPILEMGIEAVNKIFNHMEGIPQDHNSYLKTVSIYRESCGCMISRAEEDKKRKRYYISTIDSMVREVSRNAYMSADLTGLTKLEEVNDRLRFYVYENVGFTDFYMCLHNDWQTYNEDNNHEDRYNSDEMLMEVGIKNRVDYSKIKFLKKDLIPPEFADDKPMIYFFAMLHHQGVEFGYIAISFEQIQTYMMTFQAWLINVSNALENVRVHSELNRLVYKLEDMYIRDELTGLYNRRGLEILGEKYLKQAKDEHIKMMIFTADMDKLKSINDNYGHVSGDIAIQAIADALLYAADDDEICMRMGGDEFTVIGLEYDESKINRFVKKFVEFLDKFNQSGQHDFSVYVSYGWSLLTPDINTTIEDCLIVADSKMYQQKYEKEALRLRANLVR</sequence>
<evidence type="ECO:0000259" key="4">
    <source>
        <dbReference type="PROSITE" id="PS50887"/>
    </source>
</evidence>
<dbReference type="EMBL" id="JAEAGR010000015">
    <property type="protein sequence ID" value="MBH1941926.1"/>
    <property type="molecule type" value="Genomic_DNA"/>
</dbReference>
<dbReference type="InterPro" id="IPR046335">
    <property type="entry name" value="LacI/GalR-like_sensor"/>
</dbReference>
<dbReference type="GO" id="GO:0003700">
    <property type="term" value="F:DNA-binding transcription factor activity"/>
    <property type="evidence" value="ECO:0007669"/>
    <property type="project" value="TreeGrafter"/>
</dbReference>
<organism evidence="5 6">
    <name type="scientific">Mobilitalea sibirica</name>
    <dbReference type="NCBI Taxonomy" id="1462919"/>
    <lineage>
        <taxon>Bacteria</taxon>
        <taxon>Bacillati</taxon>
        <taxon>Bacillota</taxon>
        <taxon>Clostridia</taxon>
        <taxon>Lachnospirales</taxon>
        <taxon>Lachnospiraceae</taxon>
        <taxon>Mobilitalea</taxon>
    </lineage>
</organism>
<dbReference type="PROSITE" id="PS50887">
    <property type="entry name" value="GGDEF"/>
    <property type="match status" value="1"/>
</dbReference>
<dbReference type="InterPro" id="IPR029787">
    <property type="entry name" value="Nucleotide_cyclase"/>
</dbReference>
<dbReference type="Pfam" id="PF00990">
    <property type="entry name" value="GGDEF"/>
    <property type="match status" value="1"/>
</dbReference>
<dbReference type="InterPro" id="IPR043128">
    <property type="entry name" value="Rev_trsase/Diguanyl_cyclase"/>
</dbReference>
<keyword evidence="6" id="KW-1185">Reference proteome</keyword>
<dbReference type="Gene3D" id="3.30.70.270">
    <property type="match status" value="1"/>
</dbReference>
<name>A0A8J7HA52_9FIRM</name>
<evidence type="ECO:0000256" key="2">
    <source>
        <dbReference type="ARBA" id="ARBA00023125"/>
    </source>
</evidence>
<protein>
    <submittedName>
        <fullName evidence="5">GGDEF domain-containing protein</fullName>
    </submittedName>
</protein>
<accession>A0A8J7HA52</accession>
<dbReference type="SUPFAM" id="SSF53822">
    <property type="entry name" value="Periplasmic binding protein-like I"/>
    <property type="match status" value="1"/>
</dbReference>
<feature type="domain" description="GGDEF" evidence="4">
    <location>
        <begin position="502"/>
        <end position="637"/>
    </location>
</feature>
<dbReference type="PANTHER" id="PTHR30146:SF24">
    <property type="entry name" value="XYLOSE OPERON REGULATORY PROTEIN"/>
    <property type="match status" value="1"/>
</dbReference>
<dbReference type="AlphaFoldDB" id="A0A8J7HA52"/>
<dbReference type="Gene3D" id="3.40.50.2300">
    <property type="match status" value="2"/>
</dbReference>